<gene>
    <name evidence="2" type="ORF">EJB05_13216</name>
    <name evidence="1" type="ORF">EJB05_31971</name>
</gene>
<feature type="non-terminal residue" evidence="1">
    <location>
        <position position="1"/>
    </location>
</feature>
<organism evidence="1 3">
    <name type="scientific">Eragrostis curvula</name>
    <name type="common">weeping love grass</name>
    <dbReference type="NCBI Taxonomy" id="38414"/>
    <lineage>
        <taxon>Eukaryota</taxon>
        <taxon>Viridiplantae</taxon>
        <taxon>Streptophyta</taxon>
        <taxon>Embryophyta</taxon>
        <taxon>Tracheophyta</taxon>
        <taxon>Spermatophyta</taxon>
        <taxon>Magnoliopsida</taxon>
        <taxon>Liliopsida</taxon>
        <taxon>Poales</taxon>
        <taxon>Poaceae</taxon>
        <taxon>PACMAD clade</taxon>
        <taxon>Chloridoideae</taxon>
        <taxon>Eragrostideae</taxon>
        <taxon>Eragrostidinae</taxon>
        <taxon>Eragrostis</taxon>
    </lineage>
</organism>
<dbReference type="Proteomes" id="UP000324897">
    <property type="component" value="Chromosome 4"/>
</dbReference>
<reference evidence="1 3" key="1">
    <citation type="journal article" date="2019" name="Sci. Rep.">
        <title>A high-quality genome of Eragrostis curvula grass provides insights into Poaceae evolution and supports new strategies to enhance forage quality.</title>
        <authorList>
            <person name="Carballo J."/>
            <person name="Santos B.A.C.M."/>
            <person name="Zappacosta D."/>
            <person name="Garbus I."/>
            <person name="Selva J.P."/>
            <person name="Gallo C.A."/>
            <person name="Diaz A."/>
            <person name="Albertini E."/>
            <person name="Caccamo M."/>
            <person name="Echenique V."/>
        </authorList>
    </citation>
    <scope>NUCLEOTIDE SEQUENCE [LARGE SCALE GENOMIC DNA]</scope>
    <source>
        <strain evidence="3">cv. Victoria</strain>
        <tissue evidence="1">Leaf</tissue>
    </source>
</reference>
<accession>A0A5J9UFH0</accession>
<evidence type="ECO:0000313" key="3">
    <source>
        <dbReference type="Proteomes" id="UP000324897"/>
    </source>
</evidence>
<evidence type="ECO:0000313" key="1">
    <source>
        <dbReference type="EMBL" id="TVU22286.1"/>
    </source>
</evidence>
<proteinExistence type="predicted"/>
<dbReference type="AlphaFoldDB" id="A0A5J9UFH0"/>
<dbReference type="EMBL" id="RWGY01000007">
    <property type="protein sequence ID" value="TVU39777.1"/>
    <property type="molecule type" value="Genomic_DNA"/>
</dbReference>
<keyword evidence="3" id="KW-1185">Reference proteome</keyword>
<dbReference type="Gramene" id="TVU39777">
    <property type="protein sequence ID" value="TVU39777"/>
    <property type="gene ID" value="EJB05_13216"/>
</dbReference>
<protein>
    <submittedName>
        <fullName evidence="1">Uncharacterized protein</fullName>
    </submittedName>
</protein>
<comment type="caution">
    <text evidence="1">The sequence shown here is derived from an EMBL/GenBank/DDBJ whole genome shotgun (WGS) entry which is preliminary data.</text>
</comment>
<dbReference type="Gramene" id="TVU22286">
    <property type="protein sequence ID" value="TVU22286"/>
    <property type="gene ID" value="EJB05_31971"/>
</dbReference>
<dbReference type="EMBL" id="RWGY01000026">
    <property type="protein sequence ID" value="TVU22286.1"/>
    <property type="molecule type" value="Genomic_DNA"/>
</dbReference>
<name>A0A5J9UFH0_9POAL</name>
<evidence type="ECO:0000313" key="2">
    <source>
        <dbReference type="EMBL" id="TVU39777.1"/>
    </source>
</evidence>
<dbReference type="OrthoDB" id="1926878at2759"/>
<sequence>MRAAHILITRDAAAHLVHVLHKQIVSGESKFEDITEGSNCTAKRGGRPQTVLRSVASHGQLVGIANAIDLADRFLPKLESLNCKPFVVTFRIMQGLIKLYSMV</sequence>